<proteinExistence type="predicted"/>
<feature type="non-terminal residue" evidence="2">
    <location>
        <position position="1"/>
    </location>
</feature>
<dbReference type="EMBL" id="CAJOBP010059403">
    <property type="protein sequence ID" value="CAF4845985.1"/>
    <property type="molecule type" value="Genomic_DNA"/>
</dbReference>
<dbReference type="InterPro" id="IPR047108">
    <property type="entry name" value="Plk4-like_POLO_box_2_sf"/>
</dbReference>
<evidence type="ECO:0000313" key="3">
    <source>
        <dbReference type="Proteomes" id="UP000663873"/>
    </source>
</evidence>
<dbReference type="AlphaFoldDB" id="A0A821RV88"/>
<accession>A0A821RV88</accession>
<gene>
    <name evidence="2" type="ORF">UJA718_LOCUS43262</name>
</gene>
<name>A0A821RV88_9BILA</name>
<organism evidence="2 3">
    <name type="scientific">Rotaria socialis</name>
    <dbReference type="NCBI Taxonomy" id="392032"/>
    <lineage>
        <taxon>Eukaryota</taxon>
        <taxon>Metazoa</taxon>
        <taxon>Spiralia</taxon>
        <taxon>Gnathifera</taxon>
        <taxon>Rotifera</taxon>
        <taxon>Eurotatoria</taxon>
        <taxon>Bdelloidea</taxon>
        <taxon>Philodinida</taxon>
        <taxon>Philodinidae</taxon>
        <taxon>Rotaria</taxon>
    </lineage>
</organism>
<dbReference type="PROSITE" id="PS51985">
    <property type="entry name" value="CPB2"/>
    <property type="match status" value="1"/>
</dbReference>
<dbReference type="Proteomes" id="UP000663873">
    <property type="component" value="Unassembled WGS sequence"/>
</dbReference>
<comment type="caution">
    <text evidence="2">The sequence shown here is derived from an EMBL/GenBank/DDBJ whole genome shotgun (WGS) entry which is preliminary data.</text>
</comment>
<sequence>MLIIRSRSAKIILYTPDAKCSLMETGVDFEAVFLCGVKITIFRENFKPDDPLKIKILNN</sequence>
<keyword evidence="3" id="KW-1185">Reference proteome</keyword>
<dbReference type="Gene3D" id="3.30.1120.130">
    <property type="match status" value="1"/>
</dbReference>
<evidence type="ECO:0000259" key="1">
    <source>
        <dbReference type="PROSITE" id="PS51985"/>
    </source>
</evidence>
<evidence type="ECO:0000313" key="2">
    <source>
        <dbReference type="EMBL" id="CAF4845985.1"/>
    </source>
</evidence>
<feature type="domain" description="Cryptic POLO box 2 (CPB2)" evidence="1">
    <location>
        <begin position="8"/>
        <end position="59"/>
    </location>
</feature>
<reference evidence="2" key="1">
    <citation type="submission" date="2021-02" db="EMBL/GenBank/DDBJ databases">
        <authorList>
            <person name="Nowell W R."/>
        </authorList>
    </citation>
    <scope>NUCLEOTIDE SEQUENCE</scope>
</reference>
<protein>
    <recommendedName>
        <fullName evidence="1">Cryptic POLO box 2 (CPB2) domain-containing protein</fullName>
    </recommendedName>
</protein>
<dbReference type="Pfam" id="PF18409">
    <property type="entry name" value="Plk4_PB2"/>
    <property type="match status" value="1"/>
</dbReference>
<dbReference type="InterPro" id="IPR033698">
    <property type="entry name" value="POLO_box_Plk4_2"/>
</dbReference>